<dbReference type="PIRSF" id="PIRSF000524">
    <property type="entry name" value="SPT"/>
    <property type="match status" value="1"/>
</dbReference>
<keyword evidence="5 7" id="KW-0670">Pyruvate</keyword>
<dbReference type="PANTHER" id="PTHR42778">
    <property type="entry name" value="2-AMINOETHYLPHOSPHONATE--PYRUVATE TRANSAMINASE"/>
    <property type="match status" value="1"/>
</dbReference>
<dbReference type="SUPFAM" id="SSF53383">
    <property type="entry name" value="PLP-dependent transferases"/>
    <property type="match status" value="1"/>
</dbReference>
<evidence type="ECO:0000256" key="3">
    <source>
        <dbReference type="ARBA" id="ARBA00022679"/>
    </source>
</evidence>
<feature type="binding site" evidence="8">
    <location>
        <position position="339"/>
    </location>
    <ligand>
        <name>substrate</name>
    </ligand>
</feature>
<dbReference type="InterPro" id="IPR024169">
    <property type="entry name" value="SP_NH2Trfase/AEP_transaminase"/>
</dbReference>
<comment type="catalytic activity">
    <reaction evidence="6 7">
        <text>(2-aminoethyl)phosphonate + pyruvate = phosphonoacetaldehyde + L-alanine</text>
        <dbReference type="Rhea" id="RHEA:17021"/>
        <dbReference type="ChEBI" id="CHEBI:15361"/>
        <dbReference type="ChEBI" id="CHEBI:57418"/>
        <dbReference type="ChEBI" id="CHEBI:57972"/>
        <dbReference type="ChEBI" id="CHEBI:58383"/>
        <dbReference type="EC" id="2.6.1.37"/>
    </reaction>
</comment>
<evidence type="ECO:0000256" key="2">
    <source>
        <dbReference type="ARBA" id="ARBA00022576"/>
    </source>
</evidence>
<evidence type="ECO:0000256" key="7">
    <source>
        <dbReference type="HAMAP-Rule" id="MF_01376"/>
    </source>
</evidence>
<dbReference type="InterPro" id="IPR015421">
    <property type="entry name" value="PyrdxlP-dep_Trfase_major"/>
</dbReference>
<evidence type="ECO:0000256" key="8">
    <source>
        <dbReference type="PIRSR" id="PIRSR000524-1"/>
    </source>
</evidence>
<reference evidence="11 12" key="1">
    <citation type="submission" date="2020-04" db="EMBL/GenBank/DDBJ databases">
        <title>Usitatibacter rugosus gen. nov., sp. nov. and Usitatibacter palustris sp. nov., novel members of Usitatibacteraceae fam. nov. within the order Nitrosomonadales isolated from soil.</title>
        <authorList>
            <person name="Huber K.J."/>
            <person name="Neumann-Schaal M."/>
            <person name="Geppert A."/>
            <person name="Luckner M."/>
            <person name="Wanner G."/>
            <person name="Overmann J."/>
        </authorList>
    </citation>
    <scope>NUCLEOTIDE SEQUENCE [LARGE SCALE GENOMIC DNA]</scope>
    <source>
        <strain evidence="11 12">Swamp67</strain>
    </source>
</reference>
<dbReference type="Proteomes" id="UP000503096">
    <property type="component" value="Chromosome"/>
</dbReference>
<dbReference type="AlphaFoldDB" id="A0A6M4H467"/>
<keyword evidence="2 7" id="KW-0032">Aminotransferase</keyword>
<name>A0A6M4H467_9PROT</name>
<evidence type="ECO:0000313" key="11">
    <source>
        <dbReference type="EMBL" id="QJR14379.1"/>
    </source>
</evidence>
<protein>
    <recommendedName>
        <fullName evidence="7">2-aminoethylphosphonate--pyruvate transaminase</fullName>
        <ecNumber evidence="7">2.6.1.37</ecNumber>
    </recommendedName>
    <alternativeName>
        <fullName evidence="7">2-aminoethylphosphonate aminotransferase</fullName>
    </alternativeName>
    <alternativeName>
        <fullName evidence="7">AEP transaminase</fullName>
        <shortName evidence="7">AEPT</shortName>
    </alternativeName>
</protein>
<dbReference type="NCBIfam" id="NF010006">
    <property type="entry name" value="PRK13479.1"/>
    <property type="match status" value="1"/>
</dbReference>
<evidence type="ECO:0000256" key="5">
    <source>
        <dbReference type="ARBA" id="ARBA00023317"/>
    </source>
</evidence>
<dbReference type="NCBIfam" id="TIGR03301">
    <property type="entry name" value="PhnW-AepZ"/>
    <property type="match status" value="1"/>
</dbReference>
<dbReference type="PANTHER" id="PTHR42778:SF1">
    <property type="entry name" value="2-AMINOETHYLPHOSPHONATE--PYRUVATE TRANSAMINASE"/>
    <property type="match status" value="1"/>
</dbReference>
<dbReference type="HAMAP" id="MF_01376">
    <property type="entry name" value="PhnW_aminotrans_5"/>
    <property type="match status" value="1"/>
</dbReference>
<dbReference type="InterPro" id="IPR000192">
    <property type="entry name" value="Aminotrans_V_dom"/>
</dbReference>
<dbReference type="GO" id="GO:0047304">
    <property type="term" value="F:2-aminoethylphosphonate-pyruvate transaminase activity"/>
    <property type="evidence" value="ECO:0007669"/>
    <property type="project" value="UniProtKB-UniRule"/>
</dbReference>
<dbReference type="NCBIfam" id="TIGR02326">
    <property type="entry name" value="transamin_PhnW"/>
    <property type="match status" value="1"/>
</dbReference>
<dbReference type="GO" id="GO:0019700">
    <property type="term" value="P:organic phosphonate catabolic process"/>
    <property type="evidence" value="ECO:0007669"/>
    <property type="project" value="UniProtKB-UniRule"/>
</dbReference>
<dbReference type="KEGG" id="upl:DSM104440_01175"/>
<dbReference type="RefSeq" id="WP_171161140.1">
    <property type="nucleotide sequence ID" value="NZ_CP053073.1"/>
</dbReference>
<dbReference type="EMBL" id="CP053073">
    <property type="protein sequence ID" value="QJR14379.1"/>
    <property type="molecule type" value="Genomic_DNA"/>
</dbReference>
<dbReference type="InParanoid" id="A0A6M4H467"/>
<keyword evidence="3 7" id="KW-0808">Transferase</keyword>
<keyword evidence="4 7" id="KW-0663">Pyridoxal phosphate</keyword>
<evidence type="ECO:0000259" key="10">
    <source>
        <dbReference type="Pfam" id="PF00266"/>
    </source>
</evidence>
<proteinExistence type="inferred from homology"/>
<accession>A0A6M4H467</accession>
<sequence>MIKGNDPILLTPGPLTTSLETKQAMLRDWGSWDVTFNRMTASICADLVEVIHGGATHVTVPLQGSGTFSVEAALSNLVPRDGKVLVPQNGAYCQRILKILKYLGRAHVALDLPEDRYPTAAMIEEAFAKDPAITHVAQVHCETGTGILNPLAEIGAACARHGKGLIVDAMSSFGAIDIDASAYPIDAVIAASGKCIEGPPGMGFVIARKAVLEKCQGNSHSLAMDLYDQWTYMQKTTQWRFTPPTHVVAAFHSALGQFKAEGGTPARGARYRKNCDTLIAGMQALGFRTFLTPEVQAPVIVTFHAPGDPNYNFKDFYERVKSRGYILYPGKLTQVETFRVGCIGAIDSNEMRNVVSAVAETLKEMNVTKIAPLRAAA</sequence>
<dbReference type="EC" id="2.6.1.37" evidence="7"/>
<dbReference type="Gene3D" id="3.90.1150.10">
    <property type="entry name" value="Aspartate Aminotransferase, domain 1"/>
    <property type="match status" value="1"/>
</dbReference>
<evidence type="ECO:0000256" key="1">
    <source>
        <dbReference type="ARBA" id="ARBA00001933"/>
    </source>
</evidence>
<comment type="similarity">
    <text evidence="7">Belongs to the class-V pyridoxal-phosphate-dependent aminotransferase family. PhnW subfamily.</text>
</comment>
<dbReference type="InterPro" id="IPR015424">
    <property type="entry name" value="PyrdxlP-dep_Trfase"/>
</dbReference>
<comment type="cofactor">
    <cofactor evidence="1 7 9">
        <name>pyridoxal 5'-phosphate</name>
        <dbReference type="ChEBI" id="CHEBI:597326"/>
    </cofactor>
</comment>
<evidence type="ECO:0000256" key="9">
    <source>
        <dbReference type="PIRSR" id="PIRSR000524-50"/>
    </source>
</evidence>
<dbReference type="Gene3D" id="3.40.640.10">
    <property type="entry name" value="Type I PLP-dependent aspartate aminotransferase-like (Major domain)"/>
    <property type="match status" value="1"/>
</dbReference>
<evidence type="ECO:0000313" key="12">
    <source>
        <dbReference type="Proteomes" id="UP000503096"/>
    </source>
</evidence>
<evidence type="ECO:0000256" key="6">
    <source>
        <dbReference type="ARBA" id="ARBA00049460"/>
    </source>
</evidence>
<dbReference type="InterPro" id="IPR015422">
    <property type="entry name" value="PyrdxlP-dep_Trfase_small"/>
</dbReference>
<comment type="subunit">
    <text evidence="7">Homodimer.</text>
</comment>
<feature type="domain" description="Aminotransferase class V" evidence="10">
    <location>
        <begin position="47"/>
        <end position="305"/>
    </location>
</feature>
<evidence type="ECO:0000256" key="4">
    <source>
        <dbReference type="ARBA" id="ARBA00022898"/>
    </source>
</evidence>
<organism evidence="11 12">
    <name type="scientific">Usitatibacter palustris</name>
    <dbReference type="NCBI Taxonomy" id="2732487"/>
    <lineage>
        <taxon>Bacteria</taxon>
        <taxon>Pseudomonadati</taxon>
        <taxon>Pseudomonadota</taxon>
        <taxon>Betaproteobacteria</taxon>
        <taxon>Nitrosomonadales</taxon>
        <taxon>Usitatibacteraceae</taxon>
        <taxon>Usitatibacter</taxon>
    </lineage>
</organism>
<dbReference type="InterPro" id="IPR012703">
    <property type="entry name" value="NH2EtPonate_pyrv_transaminase"/>
</dbReference>
<gene>
    <name evidence="7 11" type="primary">phnW</name>
    <name evidence="11" type="ORF">DSM104440_01175</name>
</gene>
<dbReference type="Pfam" id="PF00266">
    <property type="entry name" value="Aminotran_5"/>
    <property type="match status" value="1"/>
</dbReference>
<comment type="function">
    <text evidence="7">Involved in phosphonate degradation.</text>
</comment>
<feature type="modified residue" description="N6-(pyridoxal phosphate)lysine" evidence="7 9">
    <location>
        <position position="194"/>
    </location>
</feature>
<keyword evidence="12" id="KW-1185">Reference proteome</keyword>